<dbReference type="AlphaFoldDB" id="A0A3P1SWE5"/>
<dbReference type="Gene3D" id="1.10.3730.10">
    <property type="entry name" value="ProC C-terminal domain-like"/>
    <property type="match status" value="1"/>
</dbReference>
<dbReference type="RefSeq" id="WP_124924575.1">
    <property type="nucleotide sequence ID" value="NZ_BMOH01000001.1"/>
</dbReference>
<feature type="domain" description="Pyrroline-5-carboxylate reductase catalytic N-terminal" evidence="5">
    <location>
        <begin position="6"/>
        <end position="96"/>
    </location>
</feature>
<feature type="binding site" evidence="4">
    <location>
        <position position="56"/>
    </location>
    <ligand>
        <name>NADPH</name>
        <dbReference type="ChEBI" id="CHEBI:57783"/>
    </ligand>
</feature>
<dbReference type="InterPro" id="IPR036291">
    <property type="entry name" value="NAD(P)-bd_dom_sf"/>
</dbReference>
<dbReference type="InterPro" id="IPR000304">
    <property type="entry name" value="Pyrroline-COOH_reductase"/>
</dbReference>
<dbReference type="InterPro" id="IPR028939">
    <property type="entry name" value="P5C_Rdtase_cat_N"/>
</dbReference>
<evidence type="ECO:0000313" key="7">
    <source>
        <dbReference type="EMBL" id="RRD01501.1"/>
    </source>
</evidence>
<dbReference type="InterPro" id="IPR008927">
    <property type="entry name" value="6-PGluconate_DH-like_C_sf"/>
</dbReference>
<dbReference type="PANTHER" id="PTHR11645:SF0">
    <property type="entry name" value="PYRROLINE-5-CARBOXYLATE REDUCTASE 3"/>
    <property type="match status" value="1"/>
</dbReference>
<dbReference type="Pfam" id="PF14748">
    <property type="entry name" value="P5CR_dimer"/>
    <property type="match status" value="1"/>
</dbReference>
<evidence type="ECO:0000259" key="5">
    <source>
        <dbReference type="Pfam" id="PF03807"/>
    </source>
</evidence>
<name>A0A3P1SWE5_9GAMM</name>
<evidence type="ECO:0000256" key="2">
    <source>
        <dbReference type="ARBA" id="ARBA00022857"/>
    </source>
</evidence>
<feature type="binding site" evidence="4">
    <location>
        <position position="34"/>
    </location>
    <ligand>
        <name>NADP(+)</name>
        <dbReference type="ChEBI" id="CHEBI:58349"/>
    </ligand>
</feature>
<protein>
    <submittedName>
        <fullName evidence="7">Pyrroline-5-carboxylate reductase</fullName>
    </submittedName>
</protein>
<evidence type="ECO:0000259" key="6">
    <source>
        <dbReference type="Pfam" id="PF14748"/>
    </source>
</evidence>
<comment type="caution">
    <text evidence="7">The sequence shown here is derived from an EMBL/GenBank/DDBJ whole genome shotgun (WGS) entry which is preliminary data.</text>
</comment>
<accession>A0A3P1SWE5</accession>
<dbReference type="GO" id="GO:0004735">
    <property type="term" value="F:pyrroline-5-carboxylate reductase activity"/>
    <property type="evidence" value="ECO:0007669"/>
    <property type="project" value="InterPro"/>
</dbReference>
<feature type="domain" description="Pyrroline-5-carboxylate reductase dimerisation" evidence="6">
    <location>
        <begin position="155"/>
        <end position="251"/>
    </location>
</feature>
<dbReference type="Proteomes" id="UP000267535">
    <property type="component" value="Unassembled WGS sequence"/>
</dbReference>
<sequence>MTAASLGILGVGHLATYTIKGLRKSGDQRLVTLSPRNAKTAKMLAEACDCTIAKTNQTVVDNSDIILLSVRPDSLDTLLAELSIKPGQLIISVIAGVSLQHLRQHPALKQATLVRALPSASAEICAGPVPLYPANPVAEALFSCIGKAVVLESEELFDTALAHACLHGWSYFLVQELIDWSVNQGMDKETAKTMVAHSISSAIAFGESRPELNYDEIGQSIATPGTYTRKGINHIRDNGGIQSWVEAMDKTGRL</sequence>
<dbReference type="SUPFAM" id="SSF51735">
    <property type="entry name" value="NAD(P)-binding Rossmann-fold domains"/>
    <property type="match status" value="1"/>
</dbReference>
<evidence type="ECO:0000313" key="8">
    <source>
        <dbReference type="Proteomes" id="UP000267535"/>
    </source>
</evidence>
<dbReference type="Pfam" id="PF03807">
    <property type="entry name" value="F420_oxidored"/>
    <property type="match status" value="1"/>
</dbReference>
<dbReference type="InterPro" id="IPR029036">
    <property type="entry name" value="P5CR_dimer"/>
</dbReference>
<proteinExistence type="inferred from homology"/>
<dbReference type="PANTHER" id="PTHR11645">
    <property type="entry name" value="PYRROLINE-5-CARBOXYLATE REDUCTASE"/>
    <property type="match status" value="1"/>
</dbReference>
<gene>
    <name evidence="7" type="ORF">EHS89_02775</name>
</gene>
<dbReference type="GO" id="GO:0055129">
    <property type="term" value="P:L-proline biosynthetic process"/>
    <property type="evidence" value="ECO:0007669"/>
    <property type="project" value="TreeGrafter"/>
</dbReference>
<dbReference type="SUPFAM" id="SSF48179">
    <property type="entry name" value="6-phosphogluconate dehydrogenase C-terminal domain-like"/>
    <property type="match status" value="1"/>
</dbReference>
<dbReference type="OrthoDB" id="8418678at2"/>
<dbReference type="Gene3D" id="3.40.50.720">
    <property type="entry name" value="NAD(P)-binding Rossmann-like Domain"/>
    <property type="match status" value="1"/>
</dbReference>
<evidence type="ECO:0000256" key="4">
    <source>
        <dbReference type="PIRSR" id="PIRSR000193-1"/>
    </source>
</evidence>
<organism evidence="7 8">
    <name type="scientific">Amphritea balenae</name>
    <dbReference type="NCBI Taxonomy" id="452629"/>
    <lineage>
        <taxon>Bacteria</taxon>
        <taxon>Pseudomonadati</taxon>
        <taxon>Pseudomonadota</taxon>
        <taxon>Gammaproteobacteria</taxon>
        <taxon>Oceanospirillales</taxon>
        <taxon>Oceanospirillaceae</taxon>
        <taxon>Amphritea</taxon>
    </lineage>
</organism>
<evidence type="ECO:0000256" key="1">
    <source>
        <dbReference type="ARBA" id="ARBA00005525"/>
    </source>
</evidence>
<dbReference type="EMBL" id="RQXV01000001">
    <property type="protein sequence ID" value="RRD01501.1"/>
    <property type="molecule type" value="Genomic_DNA"/>
</dbReference>
<comment type="similarity">
    <text evidence="1">Belongs to the pyrroline-5-carboxylate reductase family.</text>
</comment>
<keyword evidence="3" id="KW-0560">Oxidoreductase</keyword>
<feature type="binding site" evidence="4">
    <location>
        <begin position="9"/>
        <end position="14"/>
    </location>
    <ligand>
        <name>NADP(+)</name>
        <dbReference type="ChEBI" id="CHEBI:58349"/>
    </ligand>
</feature>
<evidence type="ECO:0000256" key="3">
    <source>
        <dbReference type="ARBA" id="ARBA00023002"/>
    </source>
</evidence>
<keyword evidence="2 4" id="KW-0521">NADP</keyword>
<dbReference type="PIRSF" id="PIRSF000193">
    <property type="entry name" value="Pyrrol-5-carb_rd"/>
    <property type="match status" value="1"/>
</dbReference>
<reference evidence="7 8" key="1">
    <citation type="submission" date="2018-11" db="EMBL/GenBank/DDBJ databases">
        <title>The draft genome sequence of Amphritea balenae JAMM 1525T.</title>
        <authorList>
            <person name="Fang Z."/>
            <person name="Zhang Y."/>
            <person name="Han X."/>
        </authorList>
    </citation>
    <scope>NUCLEOTIDE SEQUENCE [LARGE SCALE GENOMIC DNA]</scope>
    <source>
        <strain evidence="7 8">JAMM 1525</strain>
    </source>
</reference>
<keyword evidence="8" id="KW-1185">Reference proteome</keyword>